<dbReference type="Proteomes" id="UP000887564">
    <property type="component" value="Unplaced"/>
</dbReference>
<protein>
    <submittedName>
        <fullName evidence="2">Uncharacterized protein</fullName>
    </submittedName>
</protein>
<organism evidence="1 2">
    <name type="scientific">Parascaris equorum</name>
    <name type="common">Equine roundworm</name>
    <dbReference type="NCBI Taxonomy" id="6256"/>
    <lineage>
        <taxon>Eukaryota</taxon>
        <taxon>Metazoa</taxon>
        <taxon>Ecdysozoa</taxon>
        <taxon>Nematoda</taxon>
        <taxon>Chromadorea</taxon>
        <taxon>Rhabditida</taxon>
        <taxon>Spirurina</taxon>
        <taxon>Ascaridomorpha</taxon>
        <taxon>Ascaridoidea</taxon>
        <taxon>Ascarididae</taxon>
        <taxon>Parascaris</taxon>
    </lineage>
</organism>
<accession>A0A914R2K6</accession>
<reference evidence="2" key="1">
    <citation type="submission" date="2022-11" db="UniProtKB">
        <authorList>
            <consortium name="WormBaseParasite"/>
        </authorList>
    </citation>
    <scope>IDENTIFICATION</scope>
</reference>
<evidence type="ECO:0000313" key="2">
    <source>
        <dbReference type="WBParaSite" id="PEQ_0000083901-mRNA-1"/>
    </source>
</evidence>
<sequence length="101" mass="11951">MLNTTQKSLKDYFIFALRYCAEPICNQQHHATFLFYFSAFELLLNSFPRGTSYEFLEEEVLPDQYLLTLYFNLENARSVVIAPNLMSKVVRSMFYGCHRIM</sequence>
<name>A0A914R2K6_PAREQ</name>
<dbReference type="WBParaSite" id="PEQ_0000083901-mRNA-1">
    <property type="protein sequence ID" value="PEQ_0000083901-mRNA-1"/>
    <property type="gene ID" value="PEQ_0000083901"/>
</dbReference>
<keyword evidence="1" id="KW-1185">Reference proteome</keyword>
<proteinExistence type="predicted"/>
<evidence type="ECO:0000313" key="1">
    <source>
        <dbReference type="Proteomes" id="UP000887564"/>
    </source>
</evidence>
<dbReference type="AlphaFoldDB" id="A0A914R2K6"/>